<dbReference type="InterPro" id="IPR025263">
    <property type="entry name" value="YhdP_central"/>
</dbReference>
<evidence type="ECO:0000313" key="2">
    <source>
        <dbReference type="EMBL" id="STU95758.1"/>
    </source>
</evidence>
<evidence type="ECO:0000259" key="1">
    <source>
        <dbReference type="Pfam" id="PF13116"/>
    </source>
</evidence>
<evidence type="ECO:0000313" key="3">
    <source>
        <dbReference type="Proteomes" id="UP000255192"/>
    </source>
</evidence>
<dbReference type="NCBIfam" id="TIGR02099">
    <property type="entry name" value="YhdP family protein"/>
    <property type="match status" value="1"/>
</dbReference>
<accession>A0A378A2B8</accession>
<dbReference type="Proteomes" id="UP000255192">
    <property type="component" value="Unassembled WGS sequence"/>
</dbReference>
<dbReference type="PANTHER" id="PTHR38690:SF1">
    <property type="entry name" value="PROTEASE"/>
    <property type="match status" value="1"/>
</dbReference>
<sequence>MRRLPGILLLTVATLIVIVALLVSGLRLVLPQLDAWRPQLLEKISTLTGTPVDASQITASWQTFGPTLDARDIHVGLKDGGTMAVKRVTLALDVWQSLLHMRWQFRDLTFWQLQVHTNTPIQTNDGGESLKTDRISDLFLRQFDHFTLRDSHLSFLTLSGQRAELAVPQLTWLNDRNRHRAEGQLSLSSLTGQHGVMQVRMDLRDEDGLLNKGRVWLQADDIDVKPWLGRWMQDNIALKSARFSLEGWMTIEKGDVASGDVWLKKGGASWQGDNEVHHLSVDNLTAHLSHDKQSWAFYIPDTRIAIDDKPWPSGALAMAWIPAQDVGGDDRQRSDELRIRASNLALSGLSGLQPFADKLAPSLGELWRTTQPGGKINLLALDIPLQATEKTRFQAQWSDLAWKQWKLLPGAEHFSGSLNGSVEHGELRAHMAKALMPYAGVFRAPLEIAAGEATLSWVKNDKGFMLDGRDIDVQATGVRARGGFRYLQPQGDDPWLGILAGISTNDGGQAWRYFPENLMGKALVDYLSGAIKAGQASDATLVYGGNPHLFPYPHNEGQFQVYVPLKNATFAFQPDWPALTGLNIDLNFINNGLWMRADKAMLGNVTASNLDAAIPDYAQEKLLIDADIKGPGKEVGPYFNTTPLKESLGAALDSLQLDGDVSARLHLNIPSTAR</sequence>
<dbReference type="PANTHER" id="PTHR38690">
    <property type="entry name" value="PROTEASE-RELATED"/>
    <property type="match status" value="1"/>
</dbReference>
<proteinExistence type="predicted"/>
<dbReference type="Pfam" id="PF13116">
    <property type="entry name" value="YhdP"/>
    <property type="match status" value="1"/>
</dbReference>
<reference evidence="2 3" key="1">
    <citation type="submission" date="2018-06" db="EMBL/GenBank/DDBJ databases">
        <authorList>
            <consortium name="Pathogen Informatics"/>
            <person name="Doyle S."/>
        </authorList>
    </citation>
    <scope>NUCLEOTIDE SEQUENCE [LARGE SCALE GENOMIC DNA]</scope>
    <source>
        <strain evidence="2 3">NCTC204</strain>
    </source>
</reference>
<organism evidence="2 3">
    <name type="scientific">Klebsiella pneumoniae</name>
    <dbReference type="NCBI Taxonomy" id="573"/>
    <lineage>
        <taxon>Bacteria</taxon>
        <taxon>Pseudomonadati</taxon>
        <taxon>Pseudomonadota</taxon>
        <taxon>Gammaproteobacteria</taxon>
        <taxon>Enterobacterales</taxon>
        <taxon>Enterobacteriaceae</taxon>
        <taxon>Klebsiella/Raoultella group</taxon>
        <taxon>Klebsiella</taxon>
        <taxon>Klebsiella pneumoniae complex</taxon>
    </lineage>
</organism>
<dbReference type="EMBL" id="UGMD01000002">
    <property type="protein sequence ID" value="STU95758.1"/>
    <property type="molecule type" value="Genomic_DNA"/>
</dbReference>
<protein>
    <submittedName>
        <fullName evidence="2">Membrane protein</fullName>
    </submittedName>
</protein>
<gene>
    <name evidence="2" type="ORF">NCTC204_02625</name>
</gene>
<name>A0A378A2B8_KLEPN</name>
<dbReference type="InterPro" id="IPR011836">
    <property type="entry name" value="YhdP"/>
</dbReference>
<dbReference type="AlphaFoldDB" id="A0A378A2B8"/>
<feature type="domain" description="YhdP central" evidence="1">
    <location>
        <begin position="1"/>
        <end position="672"/>
    </location>
</feature>